<sequence>MLFRSFALAAVAAVFTVFPAAAAEMNGREILDEVSRRHDRPYEYESQVMTLINADQSKERREVERFKRDVEAGSRYLLVFQEPAGVKGTALLTWQNRDREDDQWIYLPASGAELKRIAKGGRKNYFMGTDYTYEDLATEPRSKFSYDRQPDETVDNTDCFVVTSTPVDEVLKKESGYKFTKMWIRKDIFFVVRIDYFDRQGELIKRQTWSKLQNIAGETWRANLAVMKNLDQKHVTAVQVAERSFESTAAPAEVFTTQYVSSNRHVK</sequence>
<dbReference type="STRING" id="1244869.H261_13359"/>
<dbReference type="OrthoDB" id="9803781at2"/>
<dbReference type="Gene3D" id="2.50.20.10">
    <property type="entry name" value="Lipoprotein localisation LolA/LolB/LppX"/>
    <property type="match status" value="1"/>
</dbReference>
<dbReference type="InterPro" id="IPR033399">
    <property type="entry name" value="TP_0789-like"/>
</dbReference>
<protein>
    <recommendedName>
        <fullName evidence="2">Uncharacterized protein TP-0789 domain-containing protein</fullName>
    </recommendedName>
</protein>
<proteinExistence type="predicted"/>
<evidence type="ECO:0000256" key="1">
    <source>
        <dbReference type="SAM" id="SignalP"/>
    </source>
</evidence>
<keyword evidence="1" id="KW-0732">Signal</keyword>
<feature type="domain" description="Uncharacterized protein TP-0789" evidence="2">
    <location>
        <begin position="74"/>
        <end position="260"/>
    </location>
</feature>
<dbReference type="Pfam" id="PF17131">
    <property type="entry name" value="LolA_like"/>
    <property type="match status" value="1"/>
</dbReference>
<comment type="caution">
    <text evidence="3">The sequence shown here is derived from an EMBL/GenBank/DDBJ whole genome shotgun (WGS) entry which is preliminary data.</text>
</comment>
<feature type="signal peptide" evidence="1">
    <location>
        <begin position="1"/>
        <end position="22"/>
    </location>
</feature>
<dbReference type="eggNOG" id="COG2834">
    <property type="taxonomic scope" value="Bacteria"/>
</dbReference>
<gene>
    <name evidence="3" type="ORF">H261_13359</name>
</gene>
<keyword evidence="4" id="KW-1185">Reference proteome</keyword>
<feature type="chain" id="PRO_5004030748" description="Uncharacterized protein TP-0789 domain-containing protein" evidence="1">
    <location>
        <begin position="23"/>
        <end position="267"/>
    </location>
</feature>
<dbReference type="CDD" id="cd16329">
    <property type="entry name" value="LolA_like"/>
    <property type="match status" value="1"/>
</dbReference>
<dbReference type="AlphaFoldDB" id="M3AAD4"/>
<organism evidence="3 4">
    <name type="scientific">Paramagnetospirillum caucaseum</name>
    <dbReference type="NCBI Taxonomy" id="1244869"/>
    <lineage>
        <taxon>Bacteria</taxon>
        <taxon>Pseudomonadati</taxon>
        <taxon>Pseudomonadota</taxon>
        <taxon>Alphaproteobacteria</taxon>
        <taxon>Rhodospirillales</taxon>
        <taxon>Magnetospirillaceae</taxon>
        <taxon>Paramagnetospirillum</taxon>
    </lineage>
</organism>
<evidence type="ECO:0000313" key="4">
    <source>
        <dbReference type="Proteomes" id="UP000011744"/>
    </source>
</evidence>
<dbReference type="PATRIC" id="fig|1244869.3.peg.2694"/>
<dbReference type="RefSeq" id="WP_008618310.1">
    <property type="nucleotide sequence ID" value="NZ_AONQ01000034.1"/>
</dbReference>
<reference evidence="3 4" key="1">
    <citation type="journal article" date="2014" name="Genome Announc.">
        <title>Draft Genome Sequence of Magnetospirillum sp. Strain SO-1, a Freshwater Magnetotactic Bacterium Isolated from the Ol'khovka River, Russia.</title>
        <authorList>
            <person name="Grouzdev D.S."/>
            <person name="Dziuba M.V."/>
            <person name="Sukhacheva M.S."/>
            <person name="Mardanov A.V."/>
            <person name="Beletskiy A.V."/>
            <person name="Kuznetsov B.B."/>
            <person name="Skryabin K.G."/>
        </authorList>
    </citation>
    <scope>NUCLEOTIDE SEQUENCE [LARGE SCALE GENOMIC DNA]</scope>
    <source>
        <strain evidence="3 4">SO-1</strain>
    </source>
</reference>
<accession>M3AAD4</accession>
<evidence type="ECO:0000313" key="3">
    <source>
        <dbReference type="EMBL" id="EME69459.1"/>
    </source>
</evidence>
<name>M3AAD4_9PROT</name>
<dbReference type="EMBL" id="AONQ01000034">
    <property type="protein sequence ID" value="EME69459.1"/>
    <property type="molecule type" value="Genomic_DNA"/>
</dbReference>
<evidence type="ECO:0000259" key="2">
    <source>
        <dbReference type="Pfam" id="PF17131"/>
    </source>
</evidence>
<dbReference type="Proteomes" id="UP000011744">
    <property type="component" value="Unassembled WGS sequence"/>
</dbReference>